<proteinExistence type="predicted"/>
<dbReference type="EMBL" id="CM051400">
    <property type="protein sequence ID" value="KAJ4715332.1"/>
    <property type="molecule type" value="Genomic_DNA"/>
</dbReference>
<sequence>MNLSSLIRSFTVPLLPPPHSIVPSRIDGAENGIAIECSNLNYSIASGQRKMLPILRDCSFSVPSGQLWMLLGPNGCGKSTLLKILAGLLKPTKGSLHVKRPRSFVFQNPDHQVVMPTVEADVAFGLGKLNLTHDEVRSKVANALDAVGMSEYLQRPVQTLSGGQKQRVAIAGALAEACKVLLLDELTTFLDESDQFGVIKAVKNSLGDSGEVTALWVTHRLEELEYADGAFYMEDGKIVMQGDGASILNFIKTRQISYIDRINR</sequence>
<evidence type="ECO:0000313" key="2">
    <source>
        <dbReference type="Proteomes" id="UP001164539"/>
    </source>
</evidence>
<gene>
    <name evidence="1" type="ORF">OWV82_013703</name>
</gene>
<reference evidence="1 2" key="1">
    <citation type="journal article" date="2023" name="Science">
        <title>Complex scaffold remodeling in plant triterpene biosynthesis.</title>
        <authorList>
            <person name="De La Pena R."/>
            <person name="Hodgson H."/>
            <person name="Liu J.C."/>
            <person name="Stephenson M.J."/>
            <person name="Martin A.C."/>
            <person name="Owen C."/>
            <person name="Harkess A."/>
            <person name="Leebens-Mack J."/>
            <person name="Jimenez L.E."/>
            <person name="Osbourn A."/>
            <person name="Sattely E.S."/>
        </authorList>
    </citation>
    <scope>NUCLEOTIDE SEQUENCE [LARGE SCALE GENOMIC DNA]</scope>
    <source>
        <strain evidence="2">cv. JPN11</strain>
        <tissue evidence="1">Leaf</tissue>
    </source>
</reference>
<dbReference type="Proteomes" id="UP001164539">
    <property type="component" value="Chromosome 7"/>
</dbReference>
<name>A0ACC1XWM2_MELAZ</name>
<protein>
    <submittedName>
        <fullName evidence="1">ABC transporter-like protein</fullName>
    </submittedName>
</protein>
<accession>A0ACC1XWM2</accession>
<evidence type="ECO:0000313" key="1">
    <source>
        <dbReference type="EMBL" id="KAJ4715332.1"/>
    </source>
</evidence>
<keyword evidence="2" id="KW-1185">Reference proteome</keyword>
<organism evidence="1 2">
    <name type="scientific">Melia azedarach</name>
    <name type="common">Chinaberry tree</name>
    <dbReference type="NCBI Taxonomy" id="155640"/>
    <lineage>
        <taxon>Eukaryota</taxon>
        <taxon>Viridiplantae</taxon>
        <taxon>Streptophyta</taxon>
        <taxon>Embryophyta</taxon>
        <taxon>Tracheophyta</taxon>
        <taxon>Spermatophyta</taxon>
        <taxon>Magnoliopsida</taxon>
        <taxon>eudicotyledons</taxon>
        <taxon>Gunneridae</taxon>
        <taxon>Pentapetalae</taxon>
        <taxon>rosids</taxon>
        <taxon>malvids</taxon>
        <taxon>Sapindales</taxon>
        <taxon>Meliaceae</taxon>
        <taxon>Melia</taxon>
    </lineage>
</organism>
<comment type="caution">
    <text evidence="1">The sequence shown here is derived from an EMBL/GenBank/DDBJ whole genome shotgun (WGS) entry which is preliminary data.</text>
</comment>